<dbReference type="PANTHER" id="PTHR33353">
    <property type="entry name" value="PUTATIVE (AFU_ORTHOLOGUE AFUA_1G12560)-RELATED"/>
    <property type="match status" value="1"/>
</dbReference>
<dbReference type="SUPFAM" id="SSF57180">
    <property type="entry name" value="Cellulose-binding domain"/>
    <property type="match status" value="1"/>
</dbReference>
<keyword evidence="10" id="KW-0136">Cellulose degradation</keyword>
<feature type="signal peptide" evidence="12">
    <location>
        <begin position="1"/>
        <end position="18"/>
    </location>
</feature>
<evidence type="ECO:0000256" key="3">
    <source>
        <dbReference type="ARBA" id="ARBA00022525"/>
    </source>
</evidence>
<dbReference type="PROSITE" id="PS51164">
    <property type="entry name" value="CBM1_2"/>
    <property type="match status" value="1"/>
</dbReference>
<dbReference type="Proteomes" id="UP000283090">
    <property type="component" value="Unassembled WGS sequence"/>
</dbReference>
<evidence type="ECO:0000256" key="4">
    <source>
        <dbReference type="ARBA" id="ARBA00022723"/>
    </source>
</evidence>
<keyword evidence="10" id="KW-0119">Carbohydrate metabolism</keyword>
<dbReference type="PROSITE" id="PS00562">
    <property type="entry name" value="CBM1_1"/>
    <property type="match status" value="1"/>
</dbReference>
<evidence type="ECO:0000256" key="8">
    <source>
        <dbReference type="ARBA" id="ARBA00023033"/>
    </source>
</evidence>
<comment type="subcellular location">
    <subcellularLocation>
        <location evidence="2 10">Secreted</location>
    </subcellularLocation>
</comment>
<dbReference type="RefSeq" id="XP_067489826.1">
    <property type="nucleotide sequence ID" value="XM_067635392.1"/>
</dbReference>
<dbReference type="SMART" id="SM00236">
    <property type="entry name" value="fCBD"/>
    <property type="match status" value="1"/>
</dbReference>
<name>A0A436ZZX9_ARTFL</name>
<evidence type="ECO:0000259" key="13">
    <source>
        <dbReference type="PROSITE" id="PS51164"/>
    </source>
</evidence>
<dbReference type="Pfam" id="PF03443">
    <property type="entry name" value="AA9"/>
    <property type="match status" value="1"/>
</dbReference>
<feature type="compositionally biased region" description="Low complexity" evidence="11">
    <location>
        <begin position="233"/>
        <end position="279"/>
    </location>
</feature>
<dbReference type="InterPro" id="IPR000254">
    <property type="entry name" value="CBD"/>
</dbReference>
<comment type="function">
    <text evidence="10">Lytic polysaccharide monooxygenase (LMPO) that depolymerizes crystalline and amorphous polysaccharides via the oxidation of scissile alpha- or beta-(1-4)-glycosidic bonds, yielding C1 and/or C4 oxidation products. Catalysis by LPMOs requires the reduction of the active-site copper from Cu(II) to Cu(I) by a reducing agent and H(2)O(2) or O(2) as a cosubstrate.</text>
</comment>
<evidence type="ECO:0000313" key="14">
    <source>
        <dbReference type="EMBL" id="RVD84282.1"/>
    </source>
</evidence>
<dbReference type="EC" id="1.14.99.56" evidence="10"/>
<sequence length="406" mass="42929">MYSKFILPSLMLLAQALAHQNLHQFWVNGVTPGYQVGIRMPPSNNPVTDVTSTDITCNVNGSNGANVAVINANAGDTIEVQWDTSTHPGPIVHSLQGPLASAKSASGVGDWFKIQELNYVNGKWANEVVAANAGKFSFNLPSNLASGEYLLRSEMLALHASQTLEGAQFYIGCIQLKITGPGGNCSPTYKLPGAYKATDNNIYVSDFYYGFVPETYSAPGPAVATCVGSGGQPSTTLATTTRAATTTTRASSTTTPATTPATTARTTTPSTTTTRAATTGASSGGAPLYGQCGGQGWTGPTTCASGTCTYSNDWYSQCLTPTLAQPYGVNQPRGISPIPTDWAEYSNTARILQNNLLSLINTPRGHDTDMTQQPRQLTLTMANVNPLPAHAWVVISGDATYFHRPW</sequence>
<keyword evidence="5 12" id="KW-0732">Signal</keyword>
<organism evidence="14 15">
    <name type="scientific">Arthrobotrys flagrans</name>
    <name type="common">Nematode-trapping fungus</name>
    <name type="synonym">Trichothecium flagrans</name>
    <dbReference type="NCBI Taxonomy" id="97331"/>
    <lineage>
        <taxon>Eukaryota</taxon>
        <taxon>Fungi</taxon>
        <taxon>Dikarya</taxon>
        <taxon>Ascomycota</taxon>
        <taxon>Pezizomycotina</taxon>
        <taxon>Orbiliomycetes</taxon>
        <taxon>Orbiliales</taxon>
        <taxon>Orbiliaceae</taxon>
        <taxon>Arthrobotrys</taxon>
    </lineage>
</organism>
<evidence type="ECO:0000256" key="10">
    <source>
        <dbReference type="RuleBase" id="RU368122"/>
    </source>
</evidence>
<proteinExistence type="predicted"/>
<comment type="domain">
    <text evidence="10">Has a modular structure: an endo-beta-1,4-glucanase catalytic module at the N-terminus, a linker rich in serines and threonines, and a C-terminal carbohydrate-binding module (CBM).</text>
</comment>
<evidence type="ECO:0000256" key="5">
    <source>
        <dbReference type="ARBA" id="ARBA00022729"/>
    </source>
</evidence>
<dbReference type="GO" id="GO:0030248">
    <property type="term" value="F:cellulose binding"/>
    <property type="evidence" value="ECO:0007669"/>
    <property type="project" value="UniProtKB-UniRule"/>
</dbReference>
<dbReference type="GO" id="GO:0004497">
    <property type="term" value="F:monooxygenase activity"/>
    <property type="evidence" value="ECO:0007669"/>
    <property type="project" value="UniProtKB-KW"/>
</dbReference>
<feature type="chain" id="PRO_5019212878" description="AA9 family lytic polysaccharide monooxygenase" evidence="12">
    <location>
        <begin position="19"/>
        <end position="406"/>
    </location>
</feature>
<dbReference type="GeneID" id="93588354"/>
<dbReference type="PANTHER" id="PTHR33353:SF1">
    <property type="entry name" value="ENDO-BETA-1,4-GLUCANASE D"/>
    <property type="match status" value="1"/>
</dbReference>
<dbReference type="InterPro" id="IPR049892">
    <property type="entry name" value="AA9"/>
</dbReference>
<dbReference type="GO" id="GO:0008810">
    <property type="term" value="F:cellulase activity"/>
    <property type="evidence" value="ECO:0007669"/>
    <property type="project" value="UniProtKB-UniRule"/>
</dbReference>
<keyword evidence="6" id="KW-0560">Oxidoreductase</keyword>
<keyword evidence="9 10" id="KW-1015">Disulfide bond</keyword>
<keyword evidence="15" id="KW-1185">Reference proteome</keyword>
<evidence type="ECO:0000256" key="1">
    <source>
        <dbReference type="ARBA" id="ARBA00001973"/>
    </source>
</evidence>
<dbReference type="GO" id="GO:0005576">
    <property type="term" value="C:extracellular region"/>
    <property type="evidence" value="ECO:0007669"/>
    <property type="project" value="UniProtKB-SubCell"/>
</dbReference>
<evidence type="ECO:0000256" key="12">
    <source>
        <dbReference type="SAM" id="SignalP"/>
    </source>
</evidence>
<keyword evidence="7" id="KW-0186">Copper</keyword>
<comment type="caution">
    <text evidence="14">The sequence shown here is derived from an EMBL/GenBank/DDBJ whole genome shotgun (WGS) entry which is preliminary data.</text>
</comment>
<evidence type="ECO:0000313" key="15">
    <source>
        <dbReference type="Proteomes" id="UP000283090"/>
    </source>
</evidence>
<dbReference type="Pfam" id="PF00734">
    <property type="entry name" value="CBM_1"/>
    <property type="match status" value="1"/>
</dbReference>
<accession>A0A436ZZX9</accession>
<keyword evidence="3 10" id="KW-0964">Secreted</keyword>
<feature type="domain" description="CBM1" evidence="13">
    <location>
        <begin position="284"/>
        <end position="319"/>
    </location>
</feature>
<feature type="region of interest" description="Disordered" evidence="11">
    <location>
        <begin position="232"/>
        <end position="282"/>
    </location>
</feature>
<dbReference type="GO" id="GO:0046872">
    <property type="term" value="F:metal ion binding"/>
    <property type="evidence" value="ECO:0007669"/>
    <property type="project" value="UniProtKB-KW"/>
</dbReference>
<comment type="cofactor">
    <cofactor evidence="1">
        <name>Cu(2+)</name>
        <dbReference type="ChEBI" id="CHEBI:29036"/>
    </cofactor>
</comment>
<dbReference type="EMBL" id="SAEB01000007">
    <property type="protein sequence ID" value="RVD84282.1"/>
    <property type="molecule type" value="Genomic_DNA"/>
</dbReference>
<dbReference type="STRING" id="97331.A0A436ZZX9"/>
<protein>
    <recommendedName>
        <fullName evidence="10">AA9 family lytic polysaccharide monooxygenase</fullName>
        <ecNumber evidence="10">1.14.99.56</ecNumber>
    </recommendedName>
    <alternativeName>
        <fullName evidence="10">Endo-beta-1,4-glucanase</fullName>
    </alternativeName>
    <alternativeName>
        <fullName evidence="10">Glycosyl hydrolase 61 family protein</fullName>
    </alternativeName>
</protein>
<keyword evidence="10" id="KW-0624">Polysaccharide degradation</keyword>
<reference evidence="14 15" key="1">
    <citation type="submission" date="2019-01" db="EMBL/GenBank/DDBJ databases">
        <title>Intercellular communication is required for trap formation in the nematode-trapping fungus Duddingtonia flagrans.</title>
        <authorList>
            <person name="Youssar L."/>
            <person name="Wernet V."/>
            <person name="Hensel N."/>
            <person name="Hildebrandt H.-G."/>
            <person name="Fischer R."/>
        </authorList>
    </citation>
    <scope>NUCLEOTIDE SEQUENCE [LARGE SCALE GENOMIC DNA]</scope>
    <source>
        <strain evidence="14 15">CBS H-5679</strain>
    </source>
</reference>
<dbReference type="AlphaFoldDB" id="A0A436ZZX9"/>
<dbReference type="GO" id="GO:0030245">
    <property type="term" value="P:cellulose catabolic process"/>
    <property type="evidence" value="ECO:0007669"/>
    <property type="project" value="UniProtKB-UniRule"/>
</dbReference>
<gene>
    <name evidence="14" type="ORF">DFL_006043</name>
</gene>
<keyword evidence="8" id="KW-0503">Monooxygenase</keyword>
<dbReference type="VEuPathDB" id="FungiDB:DFL_006043"/>
<comment type="catalytic activity">
    <reaction evidence="10">
        <text>[(1-&gt;4)-beta-D-glucosyl]n+m + reduced acceptor + O2 = 4-dehydro-beta-D-glucosyl-[(1-&gt;4)-beta-D-glucosyl]n-1 + [(1-&gt;4)-beta-D-glucosyl]m + acceptor + H2O.</text>
        <dbReference type="EC" id="1.14.99.56"/>
    </reaction>
</comment>
<evidence type="ECO:0000256" key="9">
    <source>
        <dbReference type="ARBA" id="ARBA00023157"/>
    </source>
</evidence>
<evidence type="ECO:0000256" key="11">
    <source>
        <dbReference type="SAM" id="MobiDB-lite"/>
    </source>
</evidence>
<dbReference type="CDD" id="cd21175">
    <property type="entry name" value="LPMO_AA9"/>
    <property type="match status" value="1"/>
</dbReference>
<evidence type="ECO:0000256" key="7">
    <source>
        <dbReference type="ARBA" id="ARBA00023008"/>
    </source>
</evidence>
<dbReference type="InterPro" id="IPR005103">
    <property type="entry name" value="AA9_LPMO"/>
</dbReference>
<dbReference type="OrthoDB" id="4849160at2759"/>
<dbReference type="InterPro" id="IPR035971">
    <property type="entry name" value="CBD_sf"/>
</dbReference>
<evidence type="ECO:0000256" key="2">
    <source>
        <dbReference type="ARBA" id="ARBA00004613"/>
    </source>
</evidence>
<dbReference type="Gene3D" id="2.70.50.70">
    <property type="match status" value="1"/>
</dbReference>
<evidence type="ECO:0000256" key="6">
    <source>
        <dbReference type="ARBA" id="ARBA00023002"/>
    </source>
</evidence>
<keyword evidence="4" id="KW-0479">Metal-binding</keyword>